<dbReference type="PROSITE" id="PS00136">
    <property type="entry name" value="SUBTILASE_ASP"/>
    <property type="match status" value="1"/>
</dbReference>
<dbReference type="Gene3D" id="3.40.50.200">
    <property type="entry name" value="Peptidase S8/S53 domain"/>
    <property type="match status" value="1"/>
</dbReference>
<dbReference type="GO" id="GO:0006508">
    <property type="term" value="P:proteolysis"/>
    <property type="evidence" value="ECO:0007669"/>
    <property type="project" value="UniProtKB-KW"/>
</dbReference>
<dbReference type="Proteomes" id="UP000005940">
    <property type="component" value="Chromosome"/>
</dbReference>
<dbReference type="Pfam" id="PF00082">
    <property type="entry name" value="Peptidase_S8"/>
    <property type="match status" value="1"/>
</dbReference>
<dbReference type="InterPro" id="IPR050131">
    <property type="entry name" value="Peptidase_S8_subtilisin-like"/>
</dbReference>
<proteinExistence type="inferred from homology"/>
<dbReference type="InterPro" id="IPR036852">
    <property type="entry name" value="Peptidase_S8/S53_dom_sf"/>
</dbReference>
<evidence type="ECO:0000256" key="7">
    <source>
        <dbReference type="RuleBase" id="RU003355"/>
    </source>
</evidence>
<dbReference type="PANTHER" id="PTHR43806">
    <property type="entry name" value="PEPTIDASE S8"/>
    <property type="match status" value="1"/>
</dbReference>
<organism evidence="10 11">
    <name type="scientific">Streptomyces tsukubensis (strain DSM 42081 / NBRC 108919 / NRRL 18488 / 9993)</name>
    <dbReference type="NCBI Taxonomy" id="1114943"/>
    <lineage>
        <taxon>Bacteria</taxon>
        <taxon>Bacillati</taxon>
        <taxon>Actinomycetota</taxon>
        <taxon>Actinomycetes</taxon>
        <taxon>Kitasatosporales</taxon>
        <taxon>Streptomycetaceae</taxon>
        <taxon>Streptomyces</taxon>
    </lineage>
</organism>
<dbReference type="InterPro" id="IPR023828">
    <property type="entry name" value="Peptidase_S8_Ser-AS"/>
</dbReference>
<dbReference type="EMBL" id="CP029159">
    <property type="protein sequence ID" value="QKM71509.1"/>
    <property type="molecule type" value="Genomic_DNA"/>
</dbReference>
<dbReference type="PRINTS" id="PR00723">
    <property type="entry name" value="SUBTILISIN"/>
</dbReference>
<keyword evidence="3 6" id="KW-0378">Hydrolase</keyword>
<dbReference type="InterPro" id="IPR022398">
    <property type="entry name" value="Peptidase_S8_His-AS"/>
</dbReference>
<dbReference type="PROSITE" id="PS00137">
    <property type="entry name" value="SUBTILASE_HIS"/>
    <property type="match status" value="1"/>
</dbReference>
<gene>
    <name evidence="10" type="ORF">STSU_010395</name>
</gene>
<evidence type="ECO:0000256" key="3">
    <source>
        <dbReference type="ARBA" id="ARBA00022801"/>
    </source>
</evidence>
<dbReference type="InterPro" id="IPR015500">
    <property type="entry name" value="Peptidase_S8_subtilisin-rel"/>
</dbReference>
<feature type="compositionally biased region" description="Low complexity" evidence="8">
    <location>
        <begin position="174"/>
        <end position="185"/>
    </location>
</feature>
<evidence type="ECO:0000313" key="10">
    <source>
        <dbReference type="EMBL" id="QKM71509.1"/>
    </source>
</evidence>
<dbReference type="InterPro" id="IPR023827">
    <property type="entry name" value="Peptidase_S8_Asp-AS"/>
</dbReference>
<evidence type="ECO:0000259" key="9">
    <source>
        <dbReference type="Pfam" id="PF00082"/>
    </source>
</evidence>
<keyword evidence="11" id="KW-1185">Reference proteome</keyword>
<dbReference type="InterPro" id="IPR000209">
    <property type="entry name" value="Peptidase_S8/S53_dom"/>
</dbReference>
<comment type="similarity">
    <text evidence="1 6 7">Belongs to the peptidase S8 family.</text>
</comment>
<keyword evidence="4 6" id="KW-0720">Serine protease</keyword>
<evidence type="ECO:0000256" key="1">
    <source>
        <dbReference type="ARBA" id="ARBA00011073"/>
    </source>
</evidence>
<evidence type="ECO:0000256" key="5">
    <source>
        <dbReference type="PIRSR" id="PIRSR615500-1"/>
    </source>
</evidence>
<feature type="region of interest" description="Disordered" evidence="8">
    <location>
        <begin position="83"/>
        <end position="119"/>
    </location>
</feature>
<feature type="active site" description="Charge relay system" evidence="5 6">
    <location>
        <position position="583"/>
    </location>
</feature>
<feature type="active site" description="Charge relay system" evidence="5 6">
    <location>
        <position position="381"/>
    </location>
</feature>
<evidence type="ECO:0000313" key="11">
    <source>
        <dbReference type="Proteomes" id="UP000005940"/>
    </source>
</evidence>
<protein>
    <submittedName>
        <fullName evidence="10">Peptidase S8</fullName>
    </submittedName>
</protein>
<keyword evidence="2 6" id="KW-0645">Protease</keyword>
<dbReference type="GO" id="GO:0004252">
    <property type="term" value="F:serine-type endopeptidase activity"/>
    <property type="evidence" value="ECO:0007669"/>
    <property type="project" value="UniProtKB-UniRule"/>
</dbReference>
<dbReference type="PROSITE" id="PS51892">
    <property type="entry name" value="SUBTILASE"/>
    <property type="match status" value="1"/>
</dbReference>
<dbReference type="PANTHER" id="PTHR43806:SF65">
    <property type="entry name" value="SERINE PROTEASE APRX"/>
    <property type="match status" value="1"/>
</dbReference>
<accession>A0A7G3UQ92</accession>
<feature type="active site" description="Charge relay system" evidence="5 6">
    <location>
        <position position="413"/>
    </location>
</feature>
<feature type="compositionally biased region" description="Basic and acidic residues" evidence="8">
    <location>
        <begin position="159"/>
        <end position="170"/>
    </location>
</feature>
<dbReference type="SUPFAM" id="SSF52743">
    <property type="entry name" value="Subtilisin-like"/>
    <property type="match status" value="1"/>
</dbReference>
<dbReference type="AlphaFoldDB" id="A0A7G3UQ92"/>
<reference evidence="10 11" key="1">
    <citation type="journal article" date="2012" name="J. Bacteriol.">
        <title>Draft genome of Streptomyces tsukubaensis NRRL 18488, the producer of the clinically important immunosuppressant tacrolimus (FK506).</title>
        <authorList>
            <person name="Barreiro C."/>
            <person name="Prieto C."/>
            <person name="Sola-Landa A."/>
            <person name="Solera E."/>
            <person name="Martinez-Castro M."/>
            <person name="Perez-Redondo R."/>
            <person name="Garcia-Estrada C."/>
            <person name="Aparicio J.F."/>
            <person name="Fernandez-Martinez L.T."/>
            <person name="Santos-Aberturas J."/>
            <person name="Salehi-Najafabadi Z."/>
            <person name="Rodriguez-Garcia A."/>
            <person name="Tauch A."/>
            <person name="Martin J.F."/>
        </authorList>
    </citation>
    <scope>NUCLEOTIDE SEQUENCE [LARGE SCALE GENOMIC DNA]</scope>
    <source>
        <strain evidence="11">DSM 42081 / NBRC 108919 / NRRL 18488 / 9993</strain>
    </source>
</reference>
<feature type="domain" description="Peptidase S8/S53" evidence="9">
    <location>
        <begin position="372"/>
        <end position="629"/>
    </location>
</feature>
<dbReference type="PROSITE" id="PS00138">
    <property type="entry name" value="SUBTILASE_SER"/>
    <property type="match status" value="1"/>
</dbReference>
<evidence type="ECO:0000256" key="2">
    <source>
        <dbReference type="ARBA" id="ARBA00022670"/>
    </source>
</evidence>
<evidence type="ECO:0000256" key="8">
    <source>
        <dbReference type="SAM" id="MobiDB-lite"/>
    </source>
</evidence>
<evidence type="ECO:0000256" key="6">
    <source>
        <dbReference type="PROSITE-ProRule" id="PRU01240"/>
    </source>
</evidence>
<evidence type="ECO:0000256" key="4">
    <source>
        <dbReference type="ARBA" id="ARBA00022825"/>
    </source>
</evidence>
<feature type="region of interest" description="Disordered" evidence="8">
    <location>
        <begin position="154"/>
        <end position="185"/>
    </location>
</feature>
<sequence length="1253" mass="130706">MHRINRVTPVQRGVREIYGSVRAGRAGGRQYRPAFPFAVVEFGTVAAIFDPFRKGVFDAGVRHGNAWGPLWLSPAPAVEFVPSAPQYSRGSEGARLPHRQPSDADEPARPVPDCQSLSLGGDLRQRRHHQQHHRVRTSASAAAVLALAMVAGASATAGADDRPGRSETQKKARAGAPKTPAPATGTRQTVTLITGDRVTVDENGRVARVQPAEGREKTTFRTRTFDGRTFVIPRDAEPLIAAGKVDRTLFDLTELTRPEARKAYGKSARALVTYEGRQAAAAKAGVRAADRAAVQRALPAVNAEAVSTDPERGSALWDALTGRTGKAKGAAKGAAVAPGVEKIWLDAIVTPSLDRSTAQIGAPAAWARSYDGAGVKIAVLDTGMDDTHPDLAGKIAAARNFTDSPDTRDGYNHGTHVASIAAGTGAASNGKYKGVAPGATLLNGKVLDEWGGTTSGIIAGIDWAVAQGADIVNMSLGRENGPEIDPVEEAVNRYSAEKGVLFAVAAGNLSPGHDGIATPASAEAALTIGAVDHGDKLADLSARGPERYEGLLKPDVTAPGVNVTAAVPTANGQAGYAAKSGTSMAAPHAAGAAALLKQKNPTWNGAALKAALMGSAEPGPYTRDEQGTGRIAVDRALDLPLFAETTAVYFGKQVWPHHDNTPLTKKVTYRNTGTVPVTLDLELTGATSPSGKPVPAGFFALGSRQLTVPAGGTASVNLTTDTRIEGGGEGRYTAVVTATGGGRTFRTHVTVEREIESYDVTLKAVARDGSPDTRATANLFGYSGLGKGLYQRPDLSTGSVTLRLPKGDYFLDGSSTGSDTRRAQDLMWQPRVVVDRPLVLTLDSRATKPVKIDVPDATAVPVLAGLGISLDAPGYASDHGVLQESFEGLRTAQIGGGTPEHPLSQVLRGEWRTAGSSIHTISGGLVDRLSTGYTKQFTEGELAAVTVRSEASAAGKTHTLTVGGQLPGTGVRPGLELPALPSPGERTVRVSAPDSAAWSFKHVQYGSPTAPRGEVEHQLAVPRRFTPGKPHTVTLNTGAQAPTLAPGYGVLRERNSIQGRIPLVGDGEGNPGLPRTGTADTTLHKDGVLVGRTDDPLTGRHWMEVPAEPGIYTLATKYERPTSVATAATRVEGKWTFPSAHSTERTWLPVSVVRFAAEAGPDATAPAGRTQTFPLLVQGAAAGKNGKSGKNLKSLTAEVSYDEGLTWRPLAVKGGKVTVTNPAKGKGISFRGEVVDRQGNKGSVTVINAYLGG</sequence>
<name>A0A7G3UQ92_STRT9</name>